<comment type="subunit">
    <text evidence="12">Monomer. Interacts with DnaB.</text>
</comment>
<dbReference type="GO" id="GO:0003899">
    <property type="term" value="F:DNA-directed RNA polymerase activity"/>
    <property type="evidence" value="ECO:0007669"/>
    <property type="project" value="UniProtKB-UniRule"/>
</dbReference>
<dbReference type="InterPro" id="IPR006171">
    <property type="entry name" value="TOPRIM_dom"/>
</dbReference>
<evidence type="ECO:0000256" key="2">
    <source>
        <dbReference type="ARBA" id="ARBA00022515"/>
    </source>
</evidence>
<dbReference type="GO" id="GO:0005737">
    <property type="term" value="C:cytoplasm"/>
    <property type="evidence" value="ECO:0007669"/>
    <property type="project" value="TreeGrafter"/>
</dbReference>
<dbReference type="InterPro" id="IPR016136">
    <property type="entry name" value="DNA_helicase_N/primase_C"/>
</dbReference>
<dbReference type="SUPFAM" id="SSF117023">
    <property type="entry name" value="DNA primase DnaG, C-terminal domain"/>
    <property type="match status" value="1"/>
</dbReference>
<dbReference type="GO" id="GO:0008270">
    <property type="term" value="F:zinc ion binding"/>
    <property type="evidence" value="ECO:0007669"/>
    <property type="project" value="UniProtKB-UniRule"/>
</dbReference>
<organism evidence="16 17">
    <name type="scientific">Neiella marina</name>
    <dbReference type="NCBI Taxonomy" id="508461"/>
    <lineage>
        <taxon>Bacteria</taxon>
        <taxon>Pseudomonadati</taxon>
        <taxon>Pseudomonadota</taxon>
        <taxon>Gammaproteobacteria</taxon>
        <taxon>Alteromonadales</taxon>
        <taxon>Echinimonadaceae</taxon>
        <taxon>Neiella</taxon>
    </lineage>
</organism>
<keyword evidence="8 12" id="KW-0862">Zinc</keyword>
<evidence type="ECO:0000256" key="10">
    <source>
        <dbReference type="ARBA" id="ARBA00023125"/>
    </source>
</evidence>
<keyword evidence="17" id="KW-1185">Reference proteome</keyword>
<dbReference type="Gene3D" id="1.20.50.20">
    <property type="entry name" value="DnaG, RNA polymerase domain, helical bundle"/>
    <property type="match status" value="1"/>
</dbReference>
<accession>A0A8J2U6H9</accession>
<evidence type="ECO:0000313" key="16">
    <source>
        <dbReference type="EMBL" id="GGA81872.1"/>
    </source>
</evidence>
<protein>
    <recommendedName>
        <fullName evidence="12 13">DNA primase</fullName>
        <ecNumber evidence="12">2.7.7.101</ecNumber>
    </recommendedName>
</protein>
<evidence type="ECO:0000256" key="7">
    <source>
        <dbReference type="ARBA" id="ARBA00022771"/>
    </source>
</evidence>
<dbReference type="SMART" id="SM00766">
    <property type="entry name" value="DnaG_DnaB_bind"/>
    <property type="match status" value="1"/>
</dbReference>
<keyword evidence="4 12" id="KW-0548">Nucleotidyltransferase</keyword>
<dbReference type="Pfam" id="PF08278">
    <property type="entry name" value="DnaG_DnaB_bind"/>
    <property type="match status" value="1"/>
</dbReference>
<evidence type="ECO:0000256" key="9">
    <source>
        <dbReference type="ARBA" id="ARBA00022842"/>
    </source>
</evidence>
<evidence type="ECO:0000256" key="5">
    <source>
        <dbReference type="ARBA" id="ARBA00022705"/>
    </source>
</evidence>
<dbReference type="NCBIfam" id="TIGR01391">
    <property type="entry name" value="dnaG"/>
    <property type="match status" value="1"/>
</dbReference>
<keyword evidence="1 12" id="KW-0240">DNA-directed RNA polymerase</keyword>
<evidence type="ECO:0000256" key="14">
    <source>
        <dbReference type="PIRSR" id="PIRSR002811-1"/>
    </source>
</evidence>
<dbReference type="PROSITE" id="PS50880">
    <property type="entry name" value="TOPRIM"/>
    <property type="match status" value="1"/>
</dbReference>
<dbReference type="SMART" id="SM00493">
    <property type="entry name" value="TOPRIM"/>
    <property type="match status" value="1"/>
</dbReference>
<keyword evidence="6 12" id="KW-0479">Metal-binding</keyword>
<dbReference type="GO" id="GO:0006269">
    <property type="term" value="P:DNA replication, synthesis of primer"/>
    <property type="evidence" value="ECO:0007669"/>
    <property type="project" value="UniProtKB-UniRule"/>
</dbReference>
<dbReference type="PANTHER" id="PTHR30313:SF2">
    <property type="entry name" value="DNA PRIMASE"/>
    <property type="match status" value="1"/>
</dbReference>
<keyword evidence="3 12" id="KW-0808">Transferase</keyword>
<dbReference type="Pfam" id="PF13155">
    <property type="entry name" value="Toprim_2"/>
    <property type="match status" value="1"/>
</dbReference>
<dbReference type="FunFam" id="3.90.580.10:FF:000001">
    <property type="entry name" value="DNA primase"/>
    <property type="match status" value="1"/>
</dbReference>
<feature type="zinc finger region" description="CHC2-type" evidence="12 14">
    <location>
        <begin position="38"/>
        <end position="62"/>
    </location>
</feature>
<keyword evidence="9" id="KW-0460">Magnesium</keyword>
<dbReference type="EC" id="2.7.7.101" evidence="12"/>
<dbReference type="SMART" id="SM00400">
    <property type="entry name" value="ZnF_CHCC"/>
    <property type="match status" value="1"/>
</dbReference>
<dbReference type="OrthoDB" id="9803773at2"/>
<dbReference type="HAMAP" id="MF_00974">
    <property type="entry name" value="DNA_primase_DnaG"/>
    <property type="match status" value="1"/>
</dbReference>
<dbReference type="Proteomes" id="UP000619743">
    <property type="component" value="Unassembled WGS sequence"/>
</dbReference>
<dbReference type="Gene3D" id="3.90.980.10">
    <property type="entry name" value="DNA primase, catalytic core, N-terminal domain"/>
    <property type="match status" value="1"/>
</dbReference>
<dbReference type="InterPro" id="IPR002694">
    <property type="entry name" value="Znf_CHC2"/>
</dbReference>
<evidence type="ECO:0000256" key="13">
    <source>
        <dbReference type="PIRNR" id="PIRNR002811"/>
    </source>
</evidence>
<dbReference type="SUPFAM" id="SSF57783">
    <property type="entry name" value="Zinc beta-ribbon"/>
    <property type="match status" value="1"/>
</dbReference>
<evidence type="ECO:0000256" key="3">
    <source>
        <dbReference type="ARBA" id="ARBA00022679"/>
    </source>
</evidence>
<keyword evidence="10 12" id="KW-0238">DNA-binding</keyword>
<comment type="catalytic activity">
    <reaction evidence="12">
        <text>ssDNA + n NTP = ssDNA/pppN(pN)n-1 hybrid + (n-1) diphosphate.</text>
        <dbReference type="EC" id="2.7.7.101"/>
    </reaction>
</comment>
<dbReference type="InterPro" id="IPR013264">
    <property type="entry name" value="DNAG_N"/>
</dbReference>
<dbReference type="FunFam" id="3.90.980.10:FF:000001">
    <property type="entry name" value="DNA primase"/>
    <property type="match status" value="1"/>
</dbReference>
<dbReference type="InterPro" id="IPR030846">
    <property type="entry name" value="DnaG_bac"/>
</dbReference>
<comment type="caution">
    <text evidence="16">The sequence shown here is derived from an EMBL/GenBank/DDBJ whole genome shotgun (WGS) entry which is preliminary data.</text>
</comment>
<comment type="similarity">
    <text evidence="12 13">Belongs to the DnaG primase family.</text>
</comment>
<evidence type="ECO:0000256" key="1">
    <source>
        <dbReference type="ARBA" id="ARBA00022478"/>
    </source>
</evidence>
<dbReference type="InterPro" id="IPR019475">
    <property type="entry name" value="DNA_primase_DnaB-bd"/>
</dbReference>
<dbReference type="InterPro" id="IPR006295">
    <property type="entry name" value="DNA_primase_DnaG"/>
</dbReference>
<dbReference type="Pfam" id="PF10410">
    <property type="entry name" value="DnaB_bind"/>
    <property type="match status" value="1"/>
</dbReference>
<feature type="domain" description="Toprim" evidence="15">
    <location>
        <begin position="260"/>
        <end position="342"/>
    </location>
</feature>
<evidence type="ECO:0000256" key="12">
    <source>
        <dbReference type="HAMAP-Rule" id="MF_00974"/>
    </source>
</evidence>
<dbReference type="InterPro" id="IPR050219">
    <property type="entry name" value="DnaG_primase"/>
</dbReference>
<keyword evidence="5 12" id="KW-0235">DNA replication</keyword>
<dbReference type="Gene3D" id="3.40.1360.10">
    <property type="match status" value="1"/>
</dbReference>
<comment type="domain">
    <text evidence="12">Contains an N-terminal zinc-binding domain, a central core domain that contains the primase activity, and a C-terminal DnaB-binding domain.</text>
</comment>
<dbReference type="SUPFAM" id="SSF56731">
    <property type="entry name" value="DNA primase core"/>
    <property type="match status" value="1"/>
</dbReference>
<sequence length="588" mass="66559">MAILRSFIDDLLARTDIVDLIDERVPLKKAGKNYSACCPFHNEKTPSFSVSPDKQFYHCFGCGAHGNAVGFLMEFDRLEFPEAIEELARQHGLEVQYEERSGGQRKQQPKQVANDQYELMNQISMQYRHNLKQHVQGPKAVEYLKNRGLTGDTAKKFGIGYAGGEWDNILQTFGTDEQQQRQLVELGMLIQNDNGRRYDRFRDRIMFPIRDRRGRVIGFGGRVLDQGEPKYLNSPETPLFHKGQELYGLYEVKQAHRNIDRVLIVEGYMDVVALAQYGIDYAVASLGTSTTPEHLQLLFRQTRHVTCCYDGDKAGRSAAWRALENALPLLRDGLTLDFVFLPDGEDPDTLVQAQGKEAFEQLLAQATPLSKVLFDHLLAEHNAASDAGKSALVAAAKPLLEQLPPGVYFDIMQDQLAQLVGMTPEQLGRHIQQQDNQSGHQHQQQKMTMTPVRKAIALLLQQPELASKIEPQPELAHLDIAGVDLFVDLLVTARNSQAAHAGQLLEHYRQHPAFKALAKLAAIGREGVTEDNTELEFLDTYSYLIDKYLEQRMEQLLLKEKQGQLSRDERHEYMTLLQALKPKTVNQE</sequence>
<dbReference type="CDD" id="cd03364">
    <property type="entry name" value="TOPRIM_DnaG_primases"/>
    <property type="match status" value="1"/>
</dbReference>
<proteinExistence type="inferred from homology"/>
<dbReference type="GO" id="GO:0000428">
    <property type="term" value="C:DNA-directed RNA polymerase complex"/>
    <property type="evidence" value="ECO:0007669"/>
    <property type="project" value="UniProtKB-KW"/>
</dbReference>
<dbReference type="EMBL" id="BMDX01000012">
    <property type="protein sequence ID" value="GGA81872.1"/>
    <property type="molecule type" value="Genomic_DNA"/>
</dbReference>
<evidence type="ECO:0000256" key="11">
    <source>
        <dbReference type="ARBA" id="ARBA00023163"/>
    </source>
</evidence>
<evidence type="ECO:0000256" key="4">
    <source>
        <dbReference type="ARBA" id="ARBA00022695"/>
    </source>
</evidence>
<dbReference type="PANTHER" id="PTHR30313">
    <property type="entry name" value="DNA PRIMASE"/>
    <property type="match status" value="1"/>
</dbReference>
<dbReference type="PIRSF" id="PIRSF002811">
    <property type="entry name" value="DnaG"/>
    <property type="match status" value="1"/>
</dbReference>
<dbReference type="RefSeq" id="WP_087506115.1">
    <property type="nucleotide sequence ID" value="NZ_BMDX01000012.1"/>
</dbReference>
<dbReference type="InterPro" id="IPR013173">
    <property type="entry name" value="DNA_primase_DnaG_DnaB-bd_dom"/>
</dbReference>
<dbReference type="Pfam" id="PF08275">
    <property type="entry name" value="DNAG_N"/>
    <property type="match status" value="1"/>
</dbReference>
<comment type="cofactor">
    <cofactor evidence="12 13 14">
        <name>Zn(2+)</name>
        <dbReference type="ChEBI" id="CHEBI:29105"/>
    </cofactor>
    <text evidence="12 13 14">Binds 1 zinc ion per monomer.</text>
</comment>
<keyword evidence="7 12" id="KW-0863">Zinc-finger</keyword>
<keyword evidence="11 12" id="KW-0804">Transcription</keyword>
<name>A0A8J2U6H9_9GAMM</name>
<dbReference type="InterPro" id="IPR036977">
    <property type="entry name" value="DNA_primase_Znf_CHC2"/>
</dbReference>
<dbReference type="Pfam" id="PF01807">
    <property type="entry name" value="Zn_ribbon_DnaG"/>
    <property type="match status" value="1"/>
</dbReference>
<dbReference type="Gene3D" id="3.90.580.10">
    <property type="entry name" value="Zinc finger, CHC2-type domain"/>
    <property type="match status" value="1"/>
</dbReference>
<evidence type="ECO:0000313" key="17">
    <source>
        <dbReference type="Proteomes" id="UP000619743"/>
    </source>
</evidence>
<comment type="function">
    <text evidence="12 13">RNA polymerase that catalyzes the synthesis of short RNA molecules used as primers for DNA polymerase during DNA replication.</text>
</comment>
<dbReference type="FunFam" id="3.40.1360.10:FF:000002">
    <property type="entry name" value="DNA primase"/>
    <property type="match status" value="1"/>
</dbReference>
<gene>
    <name evidence="12 16" type="primary">dnaG</name>
    <name evidence="16" type="ORF">GCM10011369_24840</name>
</gene>
<reference evidence="17" key="1">
    <citation type="journal article" date="2019" name="Int. J. Syst. Evol. Microbiol.">
        <title>The Global Catalogue of Microorganisms (GCM) 10K type strain sequencing project: providing services to taxonomists for standard genome sequencing and annotation.</title>
        <authorList>
            <consortium name="The Broad Institute Genomics Platform"/>
            <consortium name="The Broad Institute Genome Sequencing Center for Infectious Disease"/>
            <person name="Wu L."/>
            <person name="Ma J."/>
        </authorList>
    </citation>
    <scope>NUCLEOTIDE SEQUENCE [LARGE SCALE GENOMIC DNA]</scope>
    <source>
        <strain evidence="17">CGMCC 1.10130</strain>
    </source>
</reference>
<keyword evidence="2 12" id="KW-0639">Primosome</keyword>
<dbReference type="InterPro" id="IPR034151">
    <property type="entry name" value="TOPRIM_DnaG_bac"/>
</dbReference>
<dbReference type="AlphaFoldDB" id="A0A8J2U6H9"/>
<dbReference type="InterPro" id="IPR037068">
    <property type="entry name" value="DNA_primase_core_N_sf"/>
</dbReference>
<dbReference type="Gene3D" id="1.10.860.10">
    <property type="entry name" value="DNAb Helicase, Chain A"/>
    <property type="match status" value="1"/>
</dbReference>
<evidence type="ECO:0000256" key="8">
    <source>
        <dbReference type="ARBA" id="ARBA00022833"/>
    </source>
</evidence>
<evidence type="ECO:0000259" key="15">
    <source>
        <dbReference type="PROSITE" id="PS50880"/>
    </source>
</evidence>
<dbReference type="GO" id="GO:1990077">
    <property type="term" value="C:primosome complex"/>
    <property type="evidence" value="ECO:0007669"/>
    <property type="project" value="UniProtKB-KW"/>
</dbReference>
<evidence type="ECO:0000256" key="6">
    <source>
        <dbReference type="ARBA" id="ARBA00022723"/>
    </source>
</evidence>
<dbReference type="GO" id="GO:0003677">
    <property type="term" value="F:DNA binding"/>
    <property type="evidence" value="ECO:0007669"/>
    <property type="project" value="UniProtKB-KW"/>
</dbReference>